<proteinExistence type="predicted"/>
<keyword evidence="2" id="KW-1185">Reference proteome</keyword>
<evidence type="ECO:0000313" key="1">
    <source>
        <dbReference type="EMBL" id="OCH98960.1"/>
    </source>
</evidence>
<dbReference type="Proteomes" id="UP000093336">
    <property type="component" value="Unassembled WGS sequence"/>
</dbReference>
<organism evidence="1 2">
    <name type="scientific">Legionella jamestowniensis</name>
    <dbReference type="NCBI Taxonomy" id="455"/>
    <lineage>
        <taxon>Bacteria</taxon>
        <taxon>Pseudomonadati</taxon>
        <taxon>Pseudomonadota</taxon>
        <taxon>Gammaproteobacteria</taxon>
        <taxon>Legionellales</taxon>
        <taxon>Legionellaceae</taxon>
        <taxon>Legionella</taxon>
    </lineage>
</organism>
<sequence length="128" mass="14106">MVYLDFPKGDSTKKAVYIVKPVTHSLSEELATIIKKYLVDKAVKTSLEIKSPDEEKLSEAMAKELGSEAALAFEGGVDIDDKIIGVITRYYEEIADSFIRRMGNDEALAISCSLGGGEWINTQRCAKK</sequence>
<evidence type="ECO:0000313" key="2">
    <source>
        <dbReference type="Proteomes" id="UP000093336"/>
    </source>
</evidence>
<dbReference type="EMBL" id="LYOZ01000003">
    <property type="protein sequence ID" value="OCH98960.1"/>
    <property type="molecule type" value="Genomic_DNA"/>
</dbReference>
<gene>
    <name evidence="1" type="ORF">A8135_09380</name>
</gene>
<comment type="caution">
    <text evidence="1">The sequence shown here is derived from an EMBL/GenBank/DDBJ whole genome shotgun (WGS) entry which is preliminary data.</text>
</comment>
<reference evidence="1 2" key="1">
    <citation type="submission" date="2016-05" db="EMBL/GenBank/DDBJ databases">
        <authorList>
            <person name="Prochazka B."/>
            <person name="Indra A."/>
            <person name="Hasenberger P."/>
            <person name="Blaschitz M."/>
            <person name="Wagner L."/>
            <person name="Wewalka G."/>
            <person name="Sorschag S."/>
            <person name="Schmid D."/>
            <person name="Ruppitsch W."/>
        </authorList>
    </citation>
    <scope>NUCLEOTIDE SEQUENCE [LARGE SCALE GENOMIC DNA]</scope>
    <source>
        <strain evidence="1 2">974010_12</strain>
    </source>
</reference>
<name>A0ABX2Y3X9_9GAMM</name>
<dbReference type="RefSeq" id="WP_065620405.1">
    <property type="nucleotide sequence ID" value="NZ_LYOZ01000003.1"/>
</dbReference>
<protein>
    <submittedName>
        <fullName evidence="1">Uncharacterized protein</fullName>
    </submittedName>
</protein>
<accession>A0ABX2Y3X9</accession>